<comment type="caution">
    <text evidence="1">The sequence shown here is derived from an EMBL/GenBank/DDBJ whole genome shotgun (WGS) entry which is preliminary data.</text>
</comment>
<accession>A0ABV3FKD5</accession>
<dbReference type="EMBL" id="JBFAIH010000060">
    <property type="protein sequence ID" value="MEV0368161.1"/>
    <property type="molecule type" value="Genomic_DNA"/>
</dbReference>
<evidence type="ECO:0000313" key="1">
    <source>
        <dbReference type="EMBL" id="MEV0368161.1"/>
    </source>
</evidence>
<dbReference type="RefSeq" id="WP_357988764.1">
    <property type="nucleotide sequence ID" value="NZ_JBFAIH010000060.1"/>
</dbReference>
<evidence type="ECO:0000313" key="2">
    <source>
        <dbReference type="Proteomes" id="UP001551658"/>
    </source>
</evidence>
<organism evidence="1 2">
    <name type="scientific">Nocardia fusca</name>
    <dbReference type="NCBI Taxonomy" id="941183"/>
    <lineage>
        <taxon>Bacteria</taxon>
        <taxon>Bacillati</taxon>
        <taxon>Actinomycetota</taxon>
        <taxon>Actinomycetes</taxon>
        <taxon>Mycobacteriales</taxon>
        <taxon>Nocardiaceae</taxon>
        <taxon>Nocardia</taxon>
    </lineage>
</organism>
<reference evidence="1 2" key="1">
    <citation type="submission" date="2024-06" db="EMBL/GenBank/DDBJ databases">
        <title>The Natural Products Discovery Center: Release of the First 8490 Sequenced Strains for Exploring Actinobacteria Biosynthetic Diversity.</title>
        <authorList>
            <person name="Kalkreuter E."/>
            <person name="Kautsar S.A."/>
            <person name="Yang D."/>
            <person name="Bader C.D."/>
            <person name="Teijaro C.N."/>
            <person name="Fluegel L."/>
            <person name="Davis C.M."/>
            <person name="Simpson J.R."/>
            <person name="Lauterbach L."/>
            <person name="Steele A.D."/>
            <person name="Gui C."/>
            <person name="Meng S."/>
            <person name="Li G."/>
            <person name="Viehrig K."/>
            <person name="Ye F."/>
            <person name="Su P."/>
            <person name="Kiefer A.F."/>
            <person name="Nichols A."/>
            <person name="Cepeda A.J."/>
            <person name="Yan W."/>
            <person name="Fan B."/>
            <person name="Jiang Y."/>
            <person name="Adhikari A."/>
            <person name="Zheng C.-J."/>
            <person name="Schuster L."/>
            <person name="Cowan T.M."/>
            <person name="Smanski M.J."/>
            <person name="Chevrette M.G."/>
            <person name="De Carvalho L.P.S."/>
            <person name="Shen B."/>
        </authorList>
    </citation>
    <scope>NUCLEOTIDE SEQUENCE [LARGE SCALE GENOMIC DNA]</scope>
    <source>
        <strain evidence="1 2">NPDC050671</strain>
    </source>
</reference>
<protein>
    <submittedName>
        <fullName evidence="1">Uncharacterized protein</fullName>
    </submittedName>
</protein>
<sequence length="45" mass="5514">MYDEVDERGKRKYTVDQIAETFSFSRKTIYRTLERSNHHRPARQP</sequence>
<gene>
    <name evidence="1" type="ORF">AB0H72_36320</name>
</gene>
<keyword evidence="2" id="KW-1185">Reference proteome</keyword>
<dbReference type="Proteomes" id="UP001551658">
    <property type="component" value="Unassembled WGS sequence"/>
</dbReference>
<dbReference type="Gene3D" id="1.10.10.60">
    <property type="entry name" value="Homeodomain-like"/>
    <property type="match status" value="1"/>
</dbReference>
<name>A0ABV3FKD5_9NOCA</name>
<proteinExistence type="predicted"/>